<dbReference type="Gene3D" id="3.40.1410.10">
    <property type="entry name" value="Chorismate lyase-like"/>
    <property type="match status" value="1"/>
</dbReference>
<feature type="domain" description="HTH gntR-type" evidence="4">
    <location>
        <begin position="8"/>
        <end position="76"/>
    </location>
</feature>
<accession>A0A285SJE7</accession>
<dbReference type="PRINTS" id="PR00035">
    <property type="entry name" value="HTHGNTR"/>
</dbReference>
<dbReference type="CDD" id="cd07377">
    <property type="entry name" value="WHTH_GntR"/>
    <property type="match status" value="1"/>
</dbReference>
<evidence type="ECO:0000256" key="3">
    <source>
        <dbReference type="ARBA" id="ARBA00023163"/>
    </source>
</evidence>
<dbReference type="EMBL" id="OBMR01000008">
    <property type="protein sequence ID" value="SOC08062.1"/>
    <property type="molecule type" value="Genomic_DNA"/>
</dbReference>
<gene>
    <name evidence="5" type="ORF">SAMN02910411_2404</name>
</gene>
<proteinExistence type="predicted"/>
<dbReference type="Pfam" id="PF07702">
    <property type="entry name" value="UTRA"/>
    <property type="match status" value="1"/>
</dbReference>
<evidence type="ECO:0000256" key="2">
    <source>
        <dbReference type="ARBA" id="ARBA00023125"/>
    </source>
</evidence>
<dbReference type="PANTHER" id="PTHR44846:SF1">
    <property type="entry name" value="MANNOSYL-D-GLYCERATE TRANSPORT_METABOLISM SYSTEM REPRESSOR MNGR-RELATED"/>
    <property type="match status" value="1"/>
</dbReference>
<dbReference type="SMART" id="SM00345">
    <property type="entry name" value="HTH_GNTR"/>
    <property type="match status" value="1"/>
</dbReference>
<dbReference type="PROSITE" id="PS50949">
    <property type="entry name" value="HTH_GNTR"/>
    <property type="match status" value="1"/>
</dbReference>
<dbReference type="InterPro" id="IPR036390">
    <property type="entry name" value="WH_DNA-bd_sf"/>
</dbReference>
<dbReference type="InterPro" id="IPR000524">
    <property type="entry name" value="Tscrpt_reg_HTH_GntR"/>
</dbReference>
<organism evidence="5 6">
    <name type="scientific">Pseudobutyrivibrio ruminis DSM 9787</name>
    <dbReference type="NCBI Taxonomy" id="1123011"/>
    <lineage>
        <taxon>Bacteria</taxon>
        <taxon>Bacillati</taxon>
        <taxon>Bacillota</taxon>
        <taxon>Clostridia</taxon>
        <taxon>Lachnospirales</taxon>
        <taxon>Lachnospiraceae</taxon>
        <taxon>Pseudobutyrivibrio</taxon>
    </lineage>
</organism>
<dbReference type="SMART" id="SM00866">
    <property type="entry name" value="UTRA"/>
    <property type="match status" value="1"/>
</dbReference>
<sequence>MVEQIRKVKPRDFAMEQIKWYISEQKLGPHAKLPSERQLCEKWNINRSTLRSAIKRLTEENILYSEVGSGTYVAPPKFRINLQDAKSTTESFKGTGNFLWTDVVDSEMLKADEFLAEKLGISEGSKVFCLKRIRRKNNVPFRLEESYINYQLCEGIENNSFIDVSLFKVLKNYGLILYQGNEDIGIEYASSEIAEKLDVKEGSFLFCLSGITTDVEGRVVEYFNILSRPDQAQFSSSLRMDVD</sequence>
<dbReference type="Gene3D" id="1.10.10.10">
    <property type="entry name" value="Winged helix-like DNA-binding domain superfamily/Winged helix DNA-binding domain"/>
    <property type="match status" value="1"/>
</dbReference>
<dbReference type="RefSeq" id="WP_097076635.1">
    <property type="nucleotide sequence ID" value="NZ_OBMR01000008.1"/>
</dbReference>
<dbReference type="InterPro" id="IPR050679">
    <property type="entry name" value="Bact_HTH_transcr_reg"/>
</dbReference>
<protein>
    <submittedName>
        <fullName evidence="5">GntR family transcriptional regulator</fullName>
    </submittedName>
</protein>
<evidence type="ECO:0000259" key="4">
    <source>
        <dbReference type="PROSITE" id="PS50949"/>
    </source>
</evidence>
<keyword evidence="1" id="KW-0805">Transcription regulation</keyword>
<evidence type="ECO:0000256" key="1">
    <source>
        <dbReference type="ARBA" id="ARBA00023015"/>
    </source>
</evidence>
<dbReference type="SUPFAM" id="SSF64288">
    <property type="entry name" value="Chorismate lyase-like"/>
    <property type="match status" value="1"/>
</dbReference>
<dbReference type="GO" id="GO:0003677">
    <property type="term" value="F:DNA binding"/>
    <property type="evidence" value="ECO:0007669"/>
    <property type="project" value="UniProtKB-KW"/>
</dbReference>
<keyword evidence="3" id="KW-0804">Transcription</keyword>
<dbReference type="GO" id="GO:0003700">
    <property type="term" value="F:DNA-binding transcription factor activity"/>
    <property type="evidence" value="ECO:0007669"/>
    <property type="project" value="InterPro"/>
</dbReference>
<dbReference type="InterPro" id="IPR011663">
    <property type="entry name" value="UTRA"/>
</dbReference>
<dbReference type="Pfam" id="PF00392">
    <property type="entry name" value="GntR"/>
    <property type="match status" value="1"/>
</dbReference>
<dbReference type="InterPro" id="IPR036388">
    <property type="entry name" value="WH-like_DNA-bd_sf"/>
</dbReference>
<evidence type="ECO:0000313" key="5">
    <source>
        <dbReference type="EMBL" id="SOC08062.1"/>
    </source>
</evidence>
<keyword evidence="2" id="KW-0238">DNA-binding</keyword>
<dbReference type="AlphaFoldDB" id="A0A285SJE7"/>
<dbReference type="SUPFAM" id="SSF46785">
    <property type="entry name" value="Winged helix' DNA-binding domain"/>
    <property type="match status" value="1"/>
</dbReference>
<dbReference type="GO" id="GO:0045892">
    <property type="term" value="P:negative regulation of DNA-templated transcription"/>
    <property type="evidence" value="ECO:0007669"/>
    <property type="project" value="TreeGrafter"/>
</dbReference>
<dbReference type="PANTHER" id="PTHR44846">
    <property type="entry name" value="MANNOSYL-D-GLYCERATE TRANSPORT/METABOLISM SYSTEM REPRESSOR MNGR-RELATED"/>
    <property type="match status" value="1"/>
</dbReference>
<dbReference type="Proteomes" id="UP000219563">
    <property type="component" value="Unassembled WGS sequence"/>
</dbReference>
<evidence type="ECO:0000313" key="6">
    <source>
        <dbReference type="Proteomes" id="UP000219563"/>
    </source>
</evidence>
<name>A0A285SJE7_9FIRM</name>
<reference evidence="5 6" key="1">
    <citation type="submission" date="2017-08" db="EMBL/GenBank/DDBJ databases">
        <authorList>
            <person name="de Groot N.N."/>
        </authorList>
    </citation>
    <scope>NUCLEOTIDE SEQUENCE [LARGE SCALE GENOMIC DNA]</scope>
    <source>
        <strain evidence="5 6">DSM 9787</strain>
    </source>
</reference>
<dbReference type="InterPro" id="IPR028978">
    <property type="entry name" value="Chorismate_lyase_/UTRA_dom_sf"/>
</dbReference>